<evidence type="ECO:0000256" key="4">
    <source>
        <dbReference type="ARBA" id="ARBA00022840"/>
    </source>
</evidence>
<dbReference type="GO" id="GO:0031297">
    <property type="term" value="P:replication fork processing"/>
    <property type="evidence" value="ECO:0007669"/>
    <property type="project" value="TreeGrafter"/>
</dbReference>
<evidence type="ECO:0000256" key="2">
    <source>
        <dbReference type="ARBA" id="ARBA00022801"/>
    </source>
</evidence>
<evidence type="ECO:0000256" key="3">
    <source>
        <dbReference type="ARBA" id="ARBA00022806"/>
    </source>
</evidence>
<dbReference type="GO" id="GO:0004386">
    <property type="term" value="F:helicase activity"/>
    <property type="evidence" value="ECO:0007669"/>
    <property type="project" value="UniProtKB-KW"/>
</dbReference>
<feature type="region of interest" description="Disordered" evidence="5">
    <location>
        <begin position="54"/>
        <end position="73"/>
    </location>
</feature>
<sequence>MAVKKPAAVNKKFGVAMPARVVDLKTKVVDRRSQKIIARDEFIRKLKPAVMRVSRPPRKPVIKHGRDDALSTDAFPSAADAAPADAAPADAAPADAAPTDAAPTDAAPTDAAPEIKMKIIKKKKRVKLKSATEEPVEKVGPPEKKFKSPIGVIKEGHVSSLIIGDESILGRLEKKRDLPKISTSPYYMNNRKIFINFMSKLFKSYKKEIVENAGKASCDYVGGESFSLMAHQKIVRDYINLYTPYRGLLLFHGLGSGKTCSSIAIAEGVKTSKSVLIMTPASLRMNYIEELKKCGDTMYRKNQYWEFIDTRANPSLIDTLSSVLSLTVEFIKKQGGAWLVNIKKKPNFSILSAEHKSSVDKQINVMIDHKYKFLNYNGMRMAHLKSLSENYTKNPFDNKIIIIDEAHNFVGRIVNKLTKKDSLSMKLYSYLMDADNTKIVFLTGTPMINYPNELGILFNILRGRIKTWSFKLKITDQKKITTDTFTKMFSSRVNGGKLVDFIEYKPTTTTLSITRNPFGFVNTEKGSIYNGTRVGESGNISDTSFIELITKVIKGHKMSVVPKSITLTKYNALPDTLDDFKTLFIDEKNTIKNTDLFKRRIMGLTSYFRSAQESLMPKYTRSKNFHVIRIPMSDFQYGVYEEARVQERKLELRNAKKRKKLGDGVFDDSVSTYRIFSRAFCNFVFPRPDIKRPMPNDTDDLEAAIINEEATEDVVDAKSALEKINDVDGKYERDEVDKQAAETDIETRSYQEKIKAALEQLELNSSTFLSSSGLKTYSPKFLNMLENLQNPSHVGLHLVYSQFRTLEGIGILKLVLEHNGFAQFKVKQTAGVWSLNISEEDMSKPKFVLYTGTETAEEKEIVRNIFNGLWDVIPTTLVEPLKAISPNNNLGEIIRIFMITASGAEGISLKNVRFVHITEPYWHPVRTEQVIGRARRICSHKDLPEDLQTVDVFLYLMTFTEEQLTSDKSIEMRLKDKGKLTDRALTSDEALFEISTIKEDIAHQLLDSVKESSIDCALHSKAGEEDEVKCFTFGTVQSSAYSFHPSIEEEETDKAAKQNKKKVKLNLNELTIDGEKYAYDKVTHKIYEYESYRRQNLVHLGEIEFLPDKKFRLVFI</sequence>
<dbReference type="GO" id="GO:0004520">
    <property type="term" value="F:DNA endonuclease activity"/>
    <property type="evidence" value="ECO:0007669"/>
    <property type="project" value="TreeGrafter"/>
</dbReference>
<dbReference type="SMART" id="SM00487">
    <property type="entry name" value="DEXDc"/>
    <property type="match status" value="1"/>
</dbReference>
<dbReference type="Pfam" id="PF00176">
    <property type="entry name" value="SNF2-rel_dom"/>
    <property type="match status" value="1"/>
</dbReference>
<dbReference type="Gene3D" id="3.40.50.300">
    <property type="entry name" value="P-loop containing nucleotide triphosphate hydrolases"/>
    <property type="match status" value="2"/>
</dbReference>
<name>A0A6C0BX42_9ZZZZ</name>
<dbReference type="InterPro" id="IPR000330">
    <property type="entry name" value="SNF2_N"/>
</dbReference>
<evidence type="ECO:0000259" key="6">
    <source>
        <dbReference type="SMART" id="SM00487"/>
    </source>
</evidence>
<dbReference type="AlphaFoldDB" id="A0A6C0BX42"/>
<feature type="region of interest" description="Disordered" evidence="5">
    <location>
        <begin position="78"/>
        <end position="113"/>
    </location>
</feature>
<accession>A0A6C0BX42</accession>
<dbReference type="PANTHER" id="PTHR45766:SF3">
    <property type="entry name" value="DNA ANNEALING HELICASE AND ENDONUCLEASE ZRANB3"/>
    <property type="match status" value="1"/>
</dbReference>
<dbReference type="InterPro" id="IPR014001">
    <property type="entry name" value="Helicase_ATP-bd"/>
</dbReference>
<protein>
    <recommendedName>
        <fullName evidence="6">Helicase ATP-binding domain-containing protein</fullName>
    </recommendedName>
</protein>
<organism evidence="7">
    <name type="scientific">viral metagenome</name>
    <dbReference type="NCBI Taxonomy" id="1070528"/>
    <lineage>
        <taxon>unclassified sequences</taxon>
        <taxon>metagenomes</taxon>
        <taxon>organismal metagenomes</taxon>
    </lineage>
</organism>
<dbReference type="GO" id="GO:0005524">
    <property type="term" value="F:ATP binding"/>
    <property type="evidence" value="ECO:0007669"/>
    <property type="project" value="UniProtKB-KW"/>
</dbReference>
<evidence type="ECO:0000256" key="1">
    <source>
        <dbReference type="ARBA" id="ARBA00022741"/>
    </source>
</evidence>
<dbReference type="PANTHER" id="PTHR45766">
    <property type="entry name" value="DNA ANNEALING HELICASE AND ENDONUCLEASE ZRANB3 FAMILY MEMBER"/>
    <property type="match status" value="1"/>
</dbReference>
<keyword evidence="1" id="KW-0547">Nucleotide-binding</keyword>
<feature type="compositionally biased region" description="Low complexity" evidence="5">
    <location>
        <begin position="78"/>
        <end position="112"/>
    </location>
</feature>
<feature type="domain" description="Helicase ATP-binding" evidence="6">
    <location>
        <begin position="224"/>
        <end position="477"/>
    </location>
</feature>
<keyword evidence="3" id="KW-0347">Helicase</keyword>
<proteinExistence type="predicted"/>
<keyword evidence="4" id="KW-0067">ATP-binding</keyword>
<keyword evidence="2" id="KW-0378">Hydrolase</keyword>
<evidence type="ECO:0000256" key="5">
    <source>
        <dbReference type="SAM" id="MobiDB-lite"/>
    </source>
</evidence>
<reference evidence="7" key="1">
    <citation type="journal article" date="2020" name="Nature">
        <title>Giant virus diversity and host interactions through global metagenomics.</title>
        <authorList>
            <person name="Schulz F."/>
            <person name="Roux S."/>
            <person name="Paez-Espino D."/>
            <person name="Jungbluth S."/>
            <person name="Walsh D.A."/>
            <person name="Denef V.J."/>
            <person name="McMahon K.D."/>
            <person name="Konstantinidis K.T."/>
            <person name="Eloe-Fadrosh E.A."/>
            <person name="Kyrpides N.C."/>
            <person name="Woyke T."/>
        </authorList>
    </citation>
    <scope>NUCLEOTIDE SEQUENCE</scope>
    <source>
        <strain evidence="7">GVMAG-M-3300020166-5</strain>
    </source>
</reference>
<dbReference type="InterPro" id="IPR027417">
    <property type="entry name" value="P-loop_NTPase"/>
</dbReference>
<dbReference type="GO" id="GO:0043596">
    <property type="term" value="C:nuclear replication fork"/>
    <property type="evidence" value="ECO:0007669"/>
    <property type="project" value="TreeGrafter"/>
</dbReference>
<dbReference type="GO" id="GO:0006281">
    <property type="term" value="P:DNA repair"/>
    <property type="evidence" value="ECO:0007669"/>
    <property type="project" value="TreeGrafter"/>
</dbReference>
<dbReference type="EMBL" id="MN739280">
    <property type="protein sequence ID" value="QHS96887.1"/>
    <property type="molecule type" value="Genomic_DNA"/>
</dbReference>
<evidence type="ECO:0000313" key="7">
    <source>
        <dbReference type="EMBL" id="QHS96887.1"/>
    </source>
</evidence>
<dbReference type="GO" id="GO:0016787">
    <property type="term" value="F:hydrolase activity"/>
    <property type="evidence" value="ECO:0007669"/>
    <property type="project" value="UniProtKB-KW"/>
</dbReference>
<dbReference type="SUPFAM" id="SSF52540">
    <property type="entry name" value="P-loop containing nucleoside triphosphate hydrolases"/>
    <property type="match status" value="2"/>
</dbReference>